<feature type="compositionally biased region" description="Polar residues" evidence="1">
    <location>
        <begin position="190"/>
        <end position="199"/>
    </location>
</feature>
<proteinExistence type="predicted"/>
<feature type="transmembrane region" description="Helical" evidence="2">
    <location>
        <begin position="94"/>
        <end position="113"/>
    </location>
</feature>
<dbReference type="AlphaFoldDB" id="A0A2Z7AQ96"/>
<feature type="compositionally biased region" description="Basic and acidic residues" evidence="1">
    <location>
        <begin position="178"/>
        <end position="188"/>
    </location>
</feature>
<evidence type="ECO:0000313" key="4">
    <source>
        <dbReference type="Proteomes" id="UP000250235"/>
    </source>
</evidence>
<keyword evidence="2" id="KW-0472">Membrane</keyword>
<gene>
    <name evidence="3" type="ORF">F511_08282</name>
</gene>
<evidence type="ECO:0000256" key="2">
    <source>
        <dbReference type="SAM" id="Phobius"/>
    </source>
</evidence>
<feature type="transmembrane region" description="Helical" evidence="2">
    <location>
        <begin position="59"/>
        <end position="82"/>
    </location>
</feature>
<dbReference type="OrthoDB" id="723894at2759"/>
<evidence type="ECO:0000256" key="1">
    <source>
        <dbReference type="SAM" id="MobiDB-lite"/>
    </source>
</evidence>
<accession>A0A2Z7AQ96</accession>
<sequence>MLTQWQHHHDEFPAPAPSPSGYEVELAADATNPMDFAYGAVSFDHNELNIGLHSLPAPWFIYSFMGLGILVCCITCIGHIAAEAINGCCLCSYAMLNTVFVLLEAGLVTFIALDRHWERDLPHDPTGELDSLRTFIEDNVDVFEWVGIAIAVLSVLFAVILRSLVSNQRGDDDIEEDIGTHSRTREPLLDTNSGHASGSTKDDSDSWSSRMRKNGWYLYHLHYFNNCM</sequence>
<feature type="region of interest" description="Disordered" evidence="1">
    <location>
        <begin position="175"/>
        <end position="208"/>
    </location>
</feature>
<keyword evidence="2" id="KW-1133">Transmembrane helix</keyword>
<name>A0A2Z7AQ96_9LAMI</name>
<keyword evidence="2" id="KW-0812">Transmembrane</keyword>
<reference evidence="3 4" key="1">
    <citation type="journal article" date="2015" name="Proc. Natl. Acad. Sci. U.S.A.">
        <title>The resurrection genome of Boea hygrometrica: A blueprint for survival of dehydration.</title>
        <authorList>
            <person name="Xiao L."/>
            <person name="Yang G."/>
            <person name="Zhang L."/>
            <person name="Yang X."/>
            <person name="Zhao S."/>
            <person name="Ji Z."/>
            <person name="Zhou Q."/>
            <person name="Hu M."/>
            <person name="Wang Y."/>
            <person name="Chen M."/>
            <person name="Xu Y."/>
            <person name="Jin H."/>
            <person name="Xiao X."/>
            <person name="Hu G."/>
            <person name="Bao F."/>
            <person name="Hu Y."/>
            <person name="Wan P."/>
            <person name="Li L."/>
            <person name="Deng X."/>
            <person name="Kuang T."/>
            <person name="Xiang C."/>
            <person name="Zhu J.K."/>
            <person name="Oliver M.J."/>
            <person name="He Y."/>
        </authorList>
    </citation>
    <scope>NUCLEOTIDE SEQUENCE [LARGE SCALE GENOMIC DNA]</scope>
    <source>
        <strain evidence="4">cv. XS01</strain>
    </source>
</reference>
<dbReference type="Proteomes" id="UP000250235">
    <property type="component" value="Unassembled WGS sequence"/>
</dbReference>
<evidence type="ECO:0000313" key="3">
    <source>
        <dbReference type="EMBL" id="KZV21517.1"/>
    </source>
</evidence>
<feature type="transmembrane region" description="Helical" evidence="2">
    <location>
        <begin position="142"/>
        <end position="161"/>
    </location>
</feature>
<organism evidence="3 4">
    <name type="scientific">Dorcoceras hygrometricum</name>
    <dbReference type="NCBI Taxonomy" id="472368"/>
    <lineage>
        <taxon>Eukaryota</taxon>
        <taxon>Viridiplantae</taxon>
        <taxon>Streptophyta</taxon>
        <taxon>Embryophyta</taxon>
        <taxon>Tracheophyta</taxon>
        <taxon>Spermatophyta</taxon>
        <taxon>Magnoliopsida</taxon>
        <taxon>eudicotyledons</taxon>
        <taxon>Gunneridae</taxon>
        <taxon>Pentapetalae</taxon>
        <taxon>asterids</taxon>
        <taxon>lamiids</taxon>
        <taxon>Lamiales</taxon>
        <taxon>Gesneriaceae</taxon>
        <taxon>Didymocarpoideae</taxon>
        <taxon>Trichosporeae</taxon>
        <taxon>Loxocarpinae</taxon>
        <taxon>Dorcoceras</taxon>
    </lineage>
</organism>
<keyword evidence="4" id="KW-1185">Reference proteome</keyword>
<dbReference type="EMBL" id="KV014884">
    <property type="protein sequence ID" value="KZV21517.1"/>
    <property type="molecule type" value="Genomic_DNA"/>
</dbReference>
<protein>
    <submittedName>
        <fullName evidence="3">Tetraspanin-18-like</fullName>
    </submittedName>
</protein>